<dbReference type="EMBL" id="CP011856">
    <property type="protein sequence ID" value="AKM54676.1"/>
    <property type="molecule type" value="Genomic_DNA"/>
</dbReference>
<dbReference type="RefSeq" id="WP_047791857.1">
    <property type="nucleotide sequence ID" value="NZ_CP011856.1"/>
</dbReference>
<name>A0A0H3XL45_9MOLU</name>
<evidence type="ECO:0000313" key="1">
    <source>
        <dbReference type="EMBL" id="AKM54676.1"/>
    </source>
</evidence>
<protein>
    <submittedName>
        <fullName evidence="1">Uncharacterized protein</fullName>
    </submittedName>
</protein>
<dbReference type="AlphaFoldDB" id="A0A0H3XL45"/>
<dbReference type="STRING" id="315358.SERIO_v1c11230"/>
<sequence>MAKFLSNTQKQNLLKNKLTTSKTILQNYDINNFDHLQMLTNYVSDQQANKFNSTDLNLTIDSQDELVTKIKNYLTTNNFYQQNWLNEKRLSQCGRAAYLVYQHNDSLHFKTVKVINSTENIINQLTTCTILFHQWQDENNTTLIMHATYQLVTDHVEVTRKIYQLDEEGSLSSTPLDYDQHNFDQSFGKTETLKINYLPIIIFKNTPNGAKDCEYQIEKIKTLDLIYEQIILGTILNSTKFFLNTNGIIGNTQEQVNNMIHKFIKNNILVMENDPDHNPDPISAIMGTFNPKPLTNLYLKTQNQLLTNFNLELPEEKIIKDHTITITNHNGLVNLTNQTKLALRAQGLAAFISLLLTFDKDILKAKTFALKDNTDSLKILVQLKINSVGSSPLS</sequence>
<evidence type="ECO:0000313" key="2">
    <source>
        <dbReference type="Proteomes" id="UP000035661"/>
    </source>
</evidence>
<dbReference type="KEGG" id="seri:SERIO_v1c11230"/>
<gene>
    <name evidence="1" type="ORF">SERIO_v1c11230</name>
</gene>
<reference evidence="2" key="2">
    <citation type="submission" date="2015-06" db="EMBL/GenBank/DDBJ databases">
        <title>Complete genome sequence of Spiroplasma eriocheiris TDA-040725-5 (DSM 21848).</title>
        <authorList>
            <person name="Lo W.-S."/>
            <person name="Kuo C.-H."/>
        </authorList>
    </citation>
    <scope>NUCLEOTIDE SEQUENCE [LARGE SCALE GENOMIC DNA]</scope>
    <source>
        <strain evidence="2">TDA-040725-5</strain>
    </source>
</reference>
<dbReference type="PATRIC" id="fig|743698.3.peg.1134"/>
<proteinExistence type="predicted"/>
<keyword evidence="2" id="KW-1185">Reference proteome</keyword>
<organism evidence="1 2">
    <name type="scientific">Spiroplasma eriocheiris</name>
    <dbReference type="NCBI Taxonomy" id="315358"/>
    <lineage>
        <taxon>Bacteria</taxon>
        <taxon>Bacillati</taxon>
        <taxon>Mycoplasmatota</taxon>
        <taxon>Mollicutes</taxon>
        <taxon>Entomoplasmatales</taxon>
        <taxon>Spiroplasmataceae</taxon>
        <taxon>Spiroplasma</taxon>
    </lineage>
</organism>
<dbReference type="Proteomes" id="UP000035661">
    <property type="component" value="Chromosome"/>
</dbReference>
<reference evidence="1 2" key="1">
    <citation type="journal article" date="2015" name="Genome Biol. Evol.">
        <title>Found and Lost: The Fates of Horizontally Acquired Genes in Arthropod-Symbiotic Spiroplasma.</title>
        <authorList>
            <person name="Lo W.S."/>
            <person name="Gasparich G.E."/>
            <person name="Kuo C.H."/>
        </authorList>
    </citation>
    <scope>NUCLEOTIDE SEQUENCE [LARGE SCALE GENOMIC DNA]</scope>
    <source>
        <strain evidence="2">TDA-040725-5</strain>
    </source>
</reference>
<accession>A0A0H3XL45</accession>